<evidence type="ECO:0000256" key="4">
    <source>
        <dbReference type="ARBA" id="ARBA00022989"/>
    </source>
</evidence>
<feature type="transmembrane region" description="Helical" evidence="6">
    <location>
        <begin position="172"/>
        <end position="191"/>
    </location>
</feature>
<feature type="domain" description="Major facilitator superfamily (MFS) profile" evidence="7">
    <location>
        <begin position="13"/>
        <end position="400"/>
    </location>
</feature>
<feature type="transmembrane region" description="Helical" evidence="6">
    <location>
        <begin position="250"/>
        <end position="267"/>
    </location>
</feature>
<feature type="transmembrane region" description="Helical" evidence="6">
    <location>
        <begin position="81"/>
        <end position="101"/>
    </location>
</feature>
<dbReference type="SUPFAM" id="SSF103473">
    <property type="entry name" value="MFS general substrate transporter"/>
    <property type="match status" value="1"/>
</dbReference>
<name>A0ABX9V8T4_9GAMM</name>
<feature type="transmembrane region" description="Helical" evidence="6">
    <location>
        <begin position="373"/>
        <end position="393"/>
    </location>
</feature>
<protein>
    <submittedName>
        <fullName evidence="8">MFS transporter</fullName>
    </submittedName>
</protein>
<dbReference type="EMBL" id="RFFL01000003">
    <property type="protein sequence ID" value="RMI02325.1"/>
    <property type="molecule type" value="Genomic_DNA"/>
</dbReference>
<evidence type="ECO:0000313" key="8">
    <source>
        <dbReference type="EMBL" id="RMI02325.1"/>
    </source>
</evidence>
<dbReference type="PANTHER" id="PTHR43124">
    <property type="entry name" value="PURINE EFFLUX PUMP PBUE"/>
    <property type="match status" value="1"/>
</dbReference>
<feature type="transmembrane region" description="Helical" evidence="6">
    <location>
        <begin position="15"/>
        <end position="34"/>
    </location>
</feature>
<accession>A0ABX9V8T4</accession>
<dbReference type="InterPro" id="IPR011701">
    <property type="entry name" value="MFS"/>
</dbReference>
<feature type="transmembrane region" description="Helical" evidence="6">
    <location>
        <begin position="107"/>
        <end position="129"/>
    </location>
</feature>
<comment type="caution">
    <text evidence="8">The sequence shown here is derived from an EMBL/GenBank/DDBJ whole genome shotgun (WGS) entry which is preliminary data.</text>
</comment>
<keyword evidence="5 6" id="KW-0472">Membrane</keyword>
<evidence type="ECO:0000256" key="6">
    <source>
        <dbReference type="SAM" id="Phobius"/>
    </source>
</evidence>
<dbReference type="InterPro" id="IPR036259">
    <property type="entry name" value="MFS_trans_sf"/>
</dbReference>
<sequence length="412" mass="43113">MSAPEIMKVAEQSRVAVHLAMLINMLSLGSLMMVMPLGPDLVRHLGMEASHVGYISGGATIAAALSAVASAPWLDRFDRKRALIILLALRFALLLCCALVTHSNQLIALFVLSGLLAGPMGAVLMAAMLDMIPPAQRGRQLAYVGMGFSLAAILIIPLSLESSARWGWQSPFLILGSAGLLLALLAQLFLPSPAAVAGRPRGSILPLLSSRLCLAALSITALQMFGHFLLVPHFANYFQFNLDFPRSNLGLLYLLGGLASLAAMRLGGGWIDRGGAVTVVLGSSGGLALVTALGFATSVGISLYIIFTLFMALSAVRSNSTMTIAAGIPEPHQRAAFMAFQGTVSNIAAGVGSLCSALYLTSGARHELIGFEHLAGFYALAGPVAGLGVLYLLHGLRRRDAAHGETTEQQAG</sequence>
<feature type="transmembrane region" description="Helical" evidence="6">
    <location>
        <begin position="54"/>
        <end position="74"/>
    </location>
</feature>
<dbReference type="Gene3D" id="1.20.1250.20">
    <property type="entry name" value="MFS general substrate transporter like domains"/>
    <property type="match status" value="1"/>
</dbReference>
<keyword evidence="4 6" id="KW-1133">Transmembrane helix</keyword>
<organism evidence="8 9">
    <name type="scientific">Stutzerimonas nitrititolerans</name>
    <dbReference type="NCBI Taxonomy" id="2482751"/>
    <lineage>
        <taxon>Bacteria</taxon>
        <taxon>Pseudomonadati</taxon>
        <taxon>Pseudomonadota</taxon>
        <taxon>Gammaproteobacteria</taxon>
        <taxon>Pseudomonadales</taxon>
        <taxon>Pseudomonadaceae</taxon>
        <taxon>Stutzerimonas</taxon>
    </lineage>
</organism>
<evidence type="ECO:0000256" key="5">
    <source>
        <dbReference type="ARBA" id="ARBA00023136"/>
    </source>
</evidence>
<evidence type="ECO:0000256" key="3">
    <source>
        <dbReference type="ARBA" id="ARBA00022692"/>
    </source>
</evidence>
<dbReference type="InterPro" id="IPR020846">
    <property type="entry name" value="MFS_dom"/>
</dbReference>
<proteinExistence type="predicted"/>
<keyword evidence="9" id="KW-1185">Reference proteome</keyword>
<evidence type="ECO:0000256" key="1">
    <source>
        <dbReference type="ARBA" id="ARBA00004651"/>
    </source>
</evidence>
<feature type="transmembrane region" description="Helical" evidence="6">
    <location>
        <begin position="337"/>
        <end position="361"/>
    </location>
</feature>
<keyword evidence="2" id="KW-1003">Cell membrane</keyword>
<comment type="subcellular location">
    <subcellularLocation>
        <location evidence="1">Cell membrane</location>
        <topology evidence="1">Multi-pass membrane protein</topology>
    </subcellularLocation>
</comment>
<evidence type="ECO:0000313" key="9">
    <source>
        <dbReference type="Proteomes" id="UP000269134"/>
    </source>
</evidence>
<feature type="transmembrane region" description="Helical" evidence="6">
    <location>
        <begin position="299"/>
        <end position="316"/>
    </location>
</feature>
<evidence type="ECO:0000256" key="2">
    <source>
        <dbReference type="ARBA" id="ARBA00022475"/>
    </source>
</evidence>
<dbReference type="PROSITE" id="PS50850">
    <property type="entry name" value="MFS"/>
    <property type="match status" value="1"/>
</dbReference>
<dbReference type="PANTHER" id="PTHR43124:SF3">
    <property type="entry name" value="CHLORAMPHENICOL EFFLUX PUMP RV0191"/>
    <property type="match status" value="1"/>
</dbReference>
<gene>
    <name evidence="8" type="ORF">EA795_05405</name>
</gene>
<feature type="transmembrane region" description="Helical" evidence="6">
    <location>
        <begin position="212"/>
        <end position="230"/>
    </location>
</feature>
<keyword evidence="3 6" id="KW-0812">Transmembrane</keyword>
<feature type="transmembrane region" description="Helical" evidence="6">
    <location>
        <begin position="141"/>
        <end position="160"/>
    </location>
</feature>
<evidence type="ECO:0000259" key="7">
    <source>
        <dbReference type="PROSITE" id="PS50850"/>
    </source>
</evidence>
<dbReference type="Proteomes" id="UP000269134">
    <property type="component" value="Unassembled WGS sequence"/>
</dbReference>
<reference evidence="8 9" key="1">
    <citation type="submission" date="2018-10" db="EMBL/GenBank/DDBJ databases">
        <title>Pseudomonas sp. GL14 genome.</title>
        <authorList>
            <person name="Peng J."/>
            <person name="Liu Z.-P."/>
        </authorList>
    </citation>
    <scope>NUCLEOTIDE SEQUENCE [LARGE SCALE GENOMIC DNA]</scope>
    <source>
        <strain evidence="8 9">GL14</strain>
    </source>
</reference>
<dbReference type="Pfam" id="PF07690">
    <property type="entry name" value="MFS_1"/>
    <property type="match status" value="1"/>
</dbReference>
<dbReference type="InterPro" id="IPR050189">
    <property type="entry name" value="MFS_Efflux_Transporters"/>
</dbReference>